<name>A0A0D7BCZ1_9AGAR</name>
<dbReference type="OrthoDB" id="406864at2759"/>
<dbReference type="SMART" id="SM00813">
    <property type="entry name" value="Alpha-L-AF_C"/>
    <property type="match status" value="1"/>
</dbReference>
<evidence type="ECO:0000256" key="4">
    <source>
        <dbReference type="ARBA" id="ARBA00012670"/>
    </source>
</evidence>
<evidence type="ECO:0000256" key="1">
    <source>
        <dbReference type="ARBA" id="ARBA00001462"/>
    </source>
</evidence>
<dbReference type="Pfam" id="PF22848">
    <property type="entry name" value="ASD1_dom"/>
    <property type="match status" value="1"/>
</dbReference>
<dbReference type="InterPro" id="IPR008979">
    <property type="entry name" value="Galactose-bd-like_sf"/>
</dbReference>
<dbReference type="Pfam" id="PF06964">
    <property type="entry name" value="Alpha-L-AF_C"/>
    <property type="match status" value="1"/>
</dbReference>
<feature type="domain" description="Alpha-L-arabinofuranosidase C-terminal" evidence="9">
    <location>
        <begin position="446"/>
        <end position="631"/>
    </location>
</feature>
<sequence length="641" mass="69003">MAFLAYALLAFIASARAVDITITAETVHEIPETLFGYMWEDINHSGDGGLYAELIQNRAFQAVEPGTDDALAAWTALNNASISVIADPSPLSSALPNALSVSFPSNSSGPAGIANEGFWGIRIDAGSTYTGSFYAKGTLNTTTGSQAEVTLQSKATGDIYASAEIDVSSLSASGYTKYSFELKPEGGAPDTDNLFTVTFPSPAEVTFTLFSLFPPTFKSRSNGMRIDLAETLAATRPGVWRFPGGNNLEGQTVARRWKWNETIGPLEERPGRRGDWGYPNTDGLGLLEYLDWAEDIGAEPILGVYAGYSLGGETVPEDAIQAYVDEAIAEIEFVTGDASTHWGSVRAALGREEPYALRYVEIGNEDFFAPDSYQAYRWAAFANGLEAAYPGKFKYLATTYEDVTSLEPKPAYYDFHQYNNPNWFVEQAVRYDEGVTPRDGTQYFVGEYAVTSNNDGSKMAYPTVEAAVGEAAFMTGLERNADVVFAAAYAPTLNHVDDTQWYPDLVSFNAGTVSKSPSYWAQWLFSTNRGTHTLPTSPVSSNTTGAPLYWSASYNTDAAVVYLKVSNTDSASINTTITLDGFTQDGDAKVQFFSGAAQDVNTVDAPDAIVVSETAVSVVDGVLAYAFPGLSVSVVTIPAQI</sequence>
<dbReference type="InterPro" id="IPR013780">
    <property type="entry name" value="Glyco_hydro_b"/>
</dbReference>
<keyword evidence="6 10" id="KW-0378">Hydrolase</keyword>
<reference evidence="10 11" key="1">
    <citation type="journal article" date="2015" name="Fungal Genet. Biol.">
        <title>Evolution of novel wood decay mechanisms in Agaricales revealed by the genome sequences of Fistulina hepatica and Cylindrobasidium torrendii.</title>
        <authorList>
            <person name="Floudas D."/>
            <person name="Held B.W."/>
            <person name="Riley R."/>
            <person name="Nagy L.G."/>
            <person name="Koehler G."/>
            <person name="Ransdell A.S."/>
            <person name="Younus H."/>
            <person name="Chow J."/>
            <person name="Chiniquy J."/>
            <person name="Lipzen A."/>
            <person name="Tritt A."/>
            <person name="Sun H."/>
            <person name="Haridas S."/>
            <person name="LaButti K."/>
            <person name="Ohm R.A."/>
            <person name="Kues U."/>
            <person name="Blanchette R.A."/>
            <person name="Grigoriev I.V."/>
            <person name="Minto R.E."/>
            <person name="Hibbett D.S."/>
        </authorList>
    </citation>
    <scope>NUCLEOTIDE SEQUENCE [LARGE SCALE GENOMIC DNA]</scope>
    <source>
        <strain evidence="10 11">FP15055 ss-10</strain>
    </source>
</reference>
<gene>
    <name evidence="10" type="ORF">CYLTODRAFT_489767</name>
</gene>
<comment type="similarity">
    <text evidence="3">Belongs to the glycosyl hydrolase 51 family.</text>
</comment>
<dbReference type="PANTHER" id="PTHR31776">
    <property type="entry name" value="ALPHA-L-ARABINOFURANOSIDASE 1"/>
    <property type="match status" value="1"/>
</dbReference>
<protein>
    <recommendedName>
        <fullName evidence="4">non-reducing end alpha-L-arabinofuranosidase</fullName>
        <ecNumber evidence="4">3.2.1.55</ecNumber>
    </recommendedName>
</protein>
<evidence type="ECO:0000256" key="6">
    <source>
        <dbReference type="ARBA" id="ARBA00022801"/>
    </source>
</evidence>
<comment type="catalytic activity">
    <reaction evidence="1">
        <text>Hydrolysis of terminal non-reducing alpha-L-arabinofuranoside residues in alpha-L-arabinosides.</text>
        <dbReference type="EC" id="3.2.1.55"/>
    </reaction>
</comment>
<feature type="signal peptide" evidence="8">
    <location>
        <begin position="1"/>
        <end position="17"/>
    </location>
</feature>
<dbReference type="Gene3D" id="2.60.40.1180">
    <property type="entry name" value="Golgi alpha-mannosidase II"/>
    <property type="match status" value="1"/>
</dbReference>
<dbReference type="SUPFAM" id="SSF51445">
    <property type="entry name" value="(Trans)glycosidases"/>
    <property type="match status" value="1"/>
</dbReference>
<evidence type="ECO:0000259" key="9">
    <source>
        <dbReference type="SMART" id="SM00813"/>
    </source>
</evidence>
<dbReference type="SUPFAM" id="SSF49785">
    <property type="entry name" value="Galactose-binding domain-like"/>
    <property type="match status" value="1"/>
</dbReference>
<feature type="chain" id="PRO_5002317084" description="non-reducing end alpha-L-arabinofuranosidase" evidence="8">
    <location>
        <begin position="18"/>
        <end position="641"/>
    </location>
</feature>
<evidence type="ECO:0000256" key="7">
    <source>
        <dbReference type="ARBA" id="ARBA00023180"/>
    </source>
</evidence>
<organism evidence="10 11">
    <name type="scientific">Cylindrobasidium torrendii FP15055 ss-10</name>
    <dbReference type="NCBI Taxonomy" id="1314674"/>
    <lineage>
        <taxon>Eukaryota</taxon>
        <taxon>Fungi</taxon>
        <taxon>Dikarya</taxon>
        <taxon>Basidiomycota</taxon>
        <taxon>Agaricomycotina</taxon>
        <taxon>Agaricomycetes</taxon>
        <taxon>Agaricomycetidae</taxon>
        <taxon>Agaricales</taxon>
        <taxon>Marasmiineae</taxon>
        <taxon>Physalacriaceae</taxon>
        <taxon>Cylindrobasidium</taxon>
    </lineage>
</organism>
<dbReference type="InterPro" id="IPR010720">
    <property type="entry name" value="Alpha-L-AF_C"/>
</dbReference>
<evidence type="ECO:0000256" key="5">
    <source>
        <dbReference type="ARBA" id="ARBA00022729"/>
    </source>
</evidence>
<dbReference type="UniPathway" id="UPA00667"/>
<dbReference type="EC" id="3.2.1.55" evidence="4"/>
<dbReference type="PANTHER" id="PTHR31776:SF0">
    <property type="entry name" value="ALPHA-L-ARABINOFURANOSIDASE 1"/>
    <property type="match status" value="1"/>
</dbReference>
<dbReference type="InterPro" id="IPR055235">
    <property type="entry name" value="ASD1_cat"/>
</dbReference>
<dbReference type="Proteomes" id="UP000054007">
    <property type="component" value="Unassembled WGS sequence"/>
</dbReference>
<dbReference type="GO" id="GO:0031222">
    <property type="term" value="P:arabinan catabolic process"/>
    <property type="evidence" value="ECO:0007669"/>
    <property type="project" value="UniProtKB-UniPathway"/>
</dbReference>
<dbReference type="GO" id="GO:0046556">
    <property type="term" value="F:alpha-L-arabinofuranosidase activity"/>
    <property type="evidence" value="ECO:0007669"/>
    <property type="project" value="UniProtKB-EC"/>
</dbReference>
<dbReference type="Gene3D" id="3.20.20.80">
    <property type="entry name" value="Glycosidases"/>
    <property type="match status" value="1"/>
</dbReference>
<dbReference type="EMBL" id="KN880503">
    <property type="protein sequence ID" value="KIY68387.1"/>
    <property type="molecule type" value="Genomic_DNA"/>
</dbReference>
<evidence type="ECO:0000256" key="3">
    <source>
        <dbReference type="ARBA" id="ARBA00007186"/>
    </source>
</evidence>
<evidence type="ECO:0000256" key="2">
    <source>
        <dbReference type="ARBA" id="ARBA00004834"/>
    </source>
</evidence>
<keyword evidence="7" id="KW-0325">Glycoprotein</keyword>
<comment type="pathway">
    <text evidence="2">Glycan metabolism; L-arabinan degradation.</text>
</comment>
<dbReference type="InterPro" id="IPR051563">
    <property type="entry name" value="Glycosyl_Hydrolase_51"/>
</dbReference>
<dbReference type="AlphaFoldDB" id="A0A0D7BCZ1"/>
<evidence type="ECO:0000313" key="11">
    <source>
        <dbReference type="Proteomes" id="UP000054007"/>
    </source>
</evidence>
<dbReference type="InterPro" id="IPR017853">
    <property type="entry name" value="GH"/>
</dbReference>
<keyword evidence="5 8" id="KW-0732">Signal</keyword>
<accession>A0A0D7BCZ1</accession>
<proteinExistence type="inferred from homology"/>
<dbReference type="STRING" id="1314674.A0A0D7BCZ1"/>
<evidence type="ECO:0000256" key="8">
    <source>
        <dbReference type="SAM" id="SignalP"/>
    </source>
</evidence>
<keyword evidence="11" id="KW-1185">Reference proteome</keyword>
<dbReference type="SUPFAM" id="SSF51011">
    <property type="entry name" value="Glycosyl hydrolase domain"/>
    <property type="match status" value="1"/>
</dbReference>
<dbReference type="GO" id="GO:0046373">
    <property type="term" value="P:L-arabinose metabolic process"/>
    <property type="evidence" value="ECO:0007669"/>
    <property type="project" value="InterPro"/>
</dbReference>
<dbReference type="Gene3D" id="2.60.120.260">
    <property type="entry name" value="Galactose-binding domain-like"/>
    <property type="match status" value="1"/>
</dbReference>
<evidence type="ECO:0000313" key="10">
    <source>
        <dbReference type="EMBL" id="KIY68387.1"/>
    </source>
</evidence>